<dbReference type="EMBL" id="CP016438">
    <property type="protein sequence ID" value="ANS70694.1"/>
    <property type="molecule type" value="Genomic_DNA"/>
</dbReference>
<dbReference type="KEGG" id="sls:SLINC_8470"/>
<organism evidence="2 3">
    <name type="scientific">Streptomyces lincolnensis</name>
    <dbReference type="NCBI Taxonomy" id="1915"/>
    <lineage>
        <taxon>Bacteria</taxon>
        <taxon>Bacillati</taxon>
        <taxon>Actinomycetota</taxon>
        <taxon>Actinomycetes</taxon>
        <taxon>Kitasatosporales</taxon>
        <taxon>Streptomycetaceae</taxon>
        <taxon>Streptomyces</taxon>
    </lineage>
</organism>
<dbReference type="AlphaFoldDB" id="A0A1B1MQ41"/>
<dbReference type="CDD" id="cd07043">
    <property type="entry name" value="STAS_anti-anti-sigma_factors"/>
    <property type="match status" value="1"/>
</dbReference>
<dbReference type="PANTHER" id="PTHR33495:SF2">
    <property type="entry name" value="ANTI-SIGMA FACTOR ANTAGONIST TM_1081-RELATED"/>
    <property type="match status" value="1"/>
</dbReference>
<evidence type="ECO:0000313" key="3">
    <source>
        <dbReference type="Proteomes" id="UP000092598"/>
    </source>
</evidence>
<gene>
    <name evidence="2" type="ORF">SLINC_8470</name>
</gene>
<name>A0A1B1MQ41_STRLN</name>
<dbReference type="InterPro" id="IPR036513">
    <property type="entry name" value="STAS_dom_sf"/>
</dbReference>
<protein>
    <submittedName>
        <fullName evidence="2">Anti-sigma factor antagonist</fullName>
    </submittedName>
</protein>
<reference evidence="2 3" key="1">
    <citation type="submission" date="2016-07" db="EMBL/GenBank/DDBJ databases">
        <title>Enhancement of antibiotic productionsby engineered nitrateutilization in actinobacteria.</title>
        <authorList>
            <person name="Meng S.C."/>
        </authorList>
    </citation>
    <scope>NUCLEOTIDE SEQUENCE [LARGE SCALE GENOMIC DNA]</scope>
    <source>
        <strain evidence="2 3">NRRL 2936</strain>
    </source>
</reference>
<dbReference type="Gene3D" id="3.30.750.24">
    <property type="entry name" value="STAS domain"/>
    <property type="match status" value="1"/>
</dbReference>
<dbReference type="STRING" id="1915.SLINC_8470"/>
<dbReference type="SUPFAM" id="SSF52091">
    <property type="entry name" value="SpoIIaa-like"/>
    <property type="match status" value="1"/>
</dbReference>
<dbReference type="Proteomes" id="UP000092598">
    <property type="component" value="Chromosome"/>
</dbReference>
<evidence type="ECO:0000313" key="2">
    <source>
        <dbReference type="EMBL" id="ANS70694.1"/>
    </source>
</evidence>
<feature type="domain" description="STAS" evidence="1">
    <location>
        <begin position="18"/>
        <end position="107"/>
    </location>
</feature>
<dbReference type="GO" id="GO:0043856">
    <property type="term" value="F:anti-sigma factor antagonist activity"/>
    <property type="evidence" value="ECO:0007669"/>
    <property type="project" value="TreeGrafter"/>
</dbReference>
<dbReference type="InterPro" id="IPR058548">
    <property type="entry name" value="MlaB-like_STAS"/>
</dbReference>
<sequence>MTLPQLNIYRHDRGTRALITLAGEIDPVTAPQVQAALERCLHDGVTTIDVDLTTVGLCDGSGLGVFLDASRHAAKARASLRLHHPSPQTARLLADTGSDRVLFSRTR</sequence>
<accession>A0A1B1MQ41</accession>
<evidence type="ECO:0000259" key="1">
    <source>
        <dbReference type="PROSITE" id="PS50801"/>
    </source>
</evidence>
<keyword evidence="3" id="KW-1185">Reference proteome</keyword>
<dbReference type="Pfam" id="PF13466">
    <property type="entry name" value="STAS_2"/>
    <property type="match status" value="1"/>
</dbReference>
<dbReference type="InterPro" id="IPR002645">
    <property type="entry name" value="STAS_dom"/>
</dbReference>
<dbReference type="PROSITE" id="PS50801">
    <property type="entry name" value="STAS"/>
    <property type="match status" value="1"/>
</dbReference>
<proteinExistence type="predicted"/>
<dbReference type="RefSeq" id="WP_067444391.1">
    <property type="nucleotide sequence ID" value="NZ_CP016438.1"/>
</dbReference>
<dbReference type="PANTHER" id="PTHR33495">
    <property type="entry name" value="ANTI-SIGMA FACTOR ANTAGONIST TM_1081-RELATED-RELATED"/>
    <property type="match status" value="1"/>
</dbReference>